<dbReference type="GO" id="GO:0030313">
    <property type="term" value="C:cell envelope"/>
    <property type="evidence" value="ECO:0007669"/>
    <property type="project" value="UniProtKB-SubCell"/>
</dbReference>
<keyword evidence="5 6" id="KW-0408">Iron</keyword>
<comment type="subcellular location">
    <subcellularLocation>
        <location evidence="1">Cell envelope</location>
    </subcellularLocation>
</comment>
<dbReference type="RefSeq" id="WP_106708237.1">
    <property type="nucleotide sequence ID" value="NZ_PXXU01000084.1"/>
</dbReference>
<dbReference type="PROSITE" id="PS51007">
    <property type="entry name" value="CYTC"/>
    <property type="match status" value="2"/>
</dbReference>
<dbReference type="PANTHER" id="PTHR30600">
    <property type="entry name" value="CYTOCHROME C PEROXIDASE-RELATED"/>
    <property type="match status" value="1"/>
</dbReference>
<dbReference type="SUPFAM" id="SSF46626">
    <property type="entry name" value="Cytochrome c"/>
    <property type="match status" value="2"/>
</dbReference>
<keyword evidence="3 6" id="KW-0479">Metal-binding</keyword>
<dbReference type="Proteomes" id="UP000241912">
    <property type="component" value="Unassembled WGS sequence"/>
</dbReference>
<evidence type="ECO:0000256" key="5">
    <source>
        <dbReference type="ARBA" id="ARBA00023004"/>
    </source>
</evidence>
<accession>A0A2P7NRF5</accession>
<evidence type="ECO:0000256" key="3">
    <source>
        <dbReference type="ARBA" id="ARBA00022723"/>
    </source>
</evidence>
<feature type="domain" description="Cytochrome c" evidence="7">
    <location>
        <begin position="367"/>
        <end position="493"/>
    </location>
</feature>
<keyword evidence="9" id="KW-1185">Reference proteome</keyword>
<dbReference type="InterPro" id="IPR009056">
    <property type="entry name" value="Cyt_c-like_dom"/>
</dbReference>
<proteinExistence type="predicted"/>
<evidence type="ECO:0000313" key="8">
    <source>
        <dbReference type="EMBL" id="PSJ16017.1"/>
    </source>
</evidence>
<dbReference type="EMBL" id="PXXU01000084">
    <property type="protein sequence ID" value="PSJ16017.1"/>
    <property type="molecule type" value="Genomic_DNA"/>
</dbReference>
<dbReference type="OrthoDB" id="9805202at2"/>
<evidence type="ECO:0000313" key="9">
    <source>
        <dbReference type="Proteomes" id="UP000241912"/>
    </source>
</evidence>
<evidence type="ECO:0000256" key="2">
    <source>
        <dbReference type="ARBA" id="ARBA00022617"/>
    </source>
</evidence>
<evidence type="ECO:0000256" key="1">
    <source>
        <dbReference type="ARBA" id="ARBA00004196"/>
    </source>
</evidence>
<dbReference type="GO" id="GO:0020037">
    <property type="term" value="F:heme binding"/>
    <property type="evidence" value="ECO:0007669"/>
    <property type="project" value="InterPro"/>
</dbReference>
<protein>
    <recommendedName>
        <fullName evidence="7">Cytochrome c domain-containing protein</fullName>
    </recommendedName>
</protein>
<organism evidence="8 9">
    <name type="scientific">Nitrosomonas supralitoralis</name>
    <dbReference type="NCBI Taxonomy" id="2116706"/>
    <lineage>
        <taxon>Bacteria</taxon>
        <taxon>Pseudomonadati</taxon>
        <taxon>Pseudomonadota</taxon>
        <taxon>Betaproteobacteria</taxon>
        <taxon>Nitrosomonadales</taxon>
        <taxon>Nitrosomonadaceae</taxon>
        <taxon>Nitrosomonas</taxon>
    </lineage>
</organism>
<feature type="domain" description="Cytochrome c" evidence="7">
    <location>
        <begin position="72"/>
        <end position="283"/>
    </location>
</feature>
<keyword evidence="4" id="KW-0560">Oxidoreductase</keyword>
<dbReference type="AlphaFoldDB" id="A0A2P7NRF5"/>
<dbReference type="GO" id="GO:0046872">
    <property type="term" value="F:metal ion binding"/>
    <property type="evidence" value="ECO:0007669"/>
    <property type="project" value="UniProtKB-KW"/>
</dbReference>
<name>A0A2P7NRF5_9PROT</name>
<dbReference type="Gene3D" id="1.10.760.10">
    <property type="entry name" value="Cytochrome c-like domain"/>
    <property type="match status" value="2"/>
</dbReference>
<dbReference type="InterPro" id="IPR004852">
    <property type="entry name" value="Di-haem_cyt_c_peroxidsae"/>
</dbReference>
<dbReference type="GO" id="GO:0004130">
    <property type="term" value="F:cytochrome-c peroxidase activity"/>
    <property type="evidence" value="ECO:0007669"/>
    <property type="project" value="TreeGrafter"/>
</dbReference>
<reference evidence="8 9" key="1">
    <citation type="submission" date="2018-03" db="EMBL/GenBank/DDBJ databases">
        <title>Draft genome of Nitrosomonas supralitoralis APG5.</title>
        <authorList>
            <person name="Urakawa H."/>
            <person name="Lopez J.V."/>
        </authorList>
    </citation>
    <scope>NUCLEOTIDE SEQUENCE [LARGE SCALE GENOMIC DNA]</scope>
    <source>
        <strain evidence="8 9">APG5</strain>
    </source>
</reference>
<evidence type="ECO:0000259" key="7">
    <source>
        <dbReference type="PROSITE" id="PS51007"/>
    </source>
</evidence>
<dbReference type="Pfam" id="PF03150">
    <property type="entry name" value="CCP_MauG"/>
    <property type="match status" value="1"/>
</dbReference>
<keyword evidence="2 6" id="KW-0349">Heme</keyword>
<dbReference type="GO" id="GO:0009055">
    <property type="term" value="F:electron transfer activity"/>
    <property type="evidence" value="ECO:0007669"/>
    <property type="project" value="InterPro"/>
</dbReference>
<dbReference type="InterPro" id="IPR051395">
    <property type="entry name" value="Cytochrome_c_Peroxidase/MauG"/>
</dbReference>
<comment type="caution">
    <text evidence="8">The sequence shown here is derived from an EMBL/GenBank/DDBJ whole genome shotgun (WGS) entry which is preliminary data.</text>
</comment>
<evidence type="ECO:0000256" key="4">
    <source>
        <dbReference type="ARBA" id="ARBA00023002"/>
    </source>
</evidence>
<evidence type="ECO:0000256" key="6">
    <source>
        <dbReference type="PROSITE-ProRule" id="PRU00433"/>
    </source>
</evidence>
<dbReference type="InterPro" id="IPR036909">
    <property type="entry name" value="Cyt_c-like_dom_sf"/>
</dbReference>
<gene>
    <name evidence="8" type="ORF">C7H79_15865</name>
</gene>
<sequence>MFISNYSGRASNSTDLLVTSRIKGACSRLFLLTGLLATGMLINTVGNAAGSLKNAPVPLPGNLGAFVQDKNAAIRLGKALFWDVQAGSNGKQACATCHYSAGVDNRSNGNTVHPGFNGIVNTVLSLDALDVTGFPFGTDNDDVIGSQGVPDADFLGLIHGDPLDVCSPSFPNDNILQRTGRQAPSVIMAAYNSDNFWDGRAKRIFNGVNPGGAGTGAMIWVKGPAGLSQQAVTIQPASTGSQATGPALSSVEMSCVGRTFSDFGRKMTNNGVDPLAQQFVAVDDSVLGGLSSFPAKGLNTTYKDLIKAAFRPKLTSDKLLPDSSGFTQIEANFSLFWGLSILLYESTLIPNDSRFDQFKDGTGALTVQERRGMNVFNDKGRCAHCHTGSTFTAASVVGGNLERNFTNNGVRPTAEDGGRQPENLGKFKVPTVRNAELTGPYFHTGGYLTLRQVVEFYNRGGDFDNPEKDSQIRPLGLSEVEKNALVAFMLTLTDERVRCESGPFDHPSIDIPNGPSITQVGAGGRPTGECLKPFLNANHFNP</sequence>